<comment type="caution">
    <text evidence="2">The sequence shown here is derived from an EMBL/GenBank/DDBJ whole genome shotgun (WGS) entry which is preliminary data.</text>
</comment>
<feature type="non-terminal residue" evidence="2">
    <location>
        <position position="195"/>
    </location>
</feature>
<accession>A0A6V8P5I4</accession>
<keyword evidence="1" id="KW-1133">Transmembrane helix</keyword>
<organism evidence="2 3">
    <name type="scientific">Candidatus Hakubella thermalkaliphila</name>
    <dbReference type="NCBI Taxonomy" id="2754717"/>
    <lineage>
        <taxon>Bacteria</taxon>
        <taxon>Bacillati</taxon>
        <taxon>Actinomycetota</taxon>
        <taxon>Actinomycetota incertae sedis</taxon>
        <taxon>Candidatus Hakubellales</taxon>
        <taxon>Candidatus Hakubellaceae</taxon>
        <taxon>Candidatus Hakubella</taxon>
    </lineage>
</organism>
<evidence type="ECO:0000313" key="2">
    <source>
        <dbReference type="EMBL" id="GFP26381.1"/>
    </source>
</evidence>
<feature type="non-terminal residue" evidence="2">
    <location>
        <position position="1"/>
    </location>
</feature>
<keyword evidence="1" id="KW-0472">Membrane</keyword>
<dbReference type="Proteomes" id="UP000543224">
    <property type="component" value="Unassembled WGS sequence"/>
</dbReference>
<evidence type="ECO:0000256" key="1">
    <source>
        <dbReference type="SAM" id="Phobius"/>
    </source>
</evidence>
<feature type="transmembrane region" description="Helical" evidence="1">
    <location>
        <begin position="17"/>
        <end position="37"/>
    </location>
</feature>
<protein>
    <submittedName>
        <fullName evidence="2">Uncharacterized protein</fullName>
    </submittedName>
</protein>
<evidence type="ECO:0000313" key="3">
    <source>
        <dbReference type="Proteomes" id="UP000543224"/>
    </source>
</evidence>
<dbReference type="AlphaFoldDB" id="A0A6V8P5I4"/>
<keyword evidence="1" id="KW-0812">Transmembrane</keyword>
<sequence length="195" mass="20228">PLVQDHLRALLPGNSTLWLRLSSLITLFLATLLLPAIPPALHVALNVTLALSGNGQGILGHVLVDAATPGNKRAVGQSYGGDQNTVGTHKNPLSNAGSVLLEAVVVGGDHPGPNIGLLSHLGVTQVSQMPGFGSLAQASVFEFDKIAHVRPFFQMSLGAQAGKRPHLGLAGDVGFIADRVRLDPAARFHGGLELT</sequence>
<proteinExistence type="predicted"/>
<reference evidence="2 3" key="1">
    <citation type="journal article" date="2020" name="Front. Microbiol.">
        <title>Single-cell genomics of novel Actinobacteria with the Wood-Ljungdahl pathway discovered in a serpentinizing system.</title>
        <authorList>
            <person name="Merino N."/>
            <person name="Kawai M."/>
            <person name="Boyd E.S."/>
            <person name="Colman D.R."/>
            <person name="McGlynn S.E."/>
            <person name="Nealson K.H."/>
            <person name="Kurokawa K."/>
            <person name="Hongoh Y."/>
        </authorList>
    </citation>
    <scope>NUCLEOTIDE SEQUENCE [LARGE SCALE GENOMIC DNA]</scope>
    <source>
        <strain evidence="2 3">S25</strain>
    </source>
</reference>
<name>A0A6V8P5I4_9ACTN</name>
<gene>
    <name evidence="2" type="ORF">HKBW3S25_01874</name>
</gene>
<dbReference type="EMBL" id="BLRX01000567">
    <property type="protein sequence ID" value="GFP26381.1"/>
    <property type="molecule type" value="Genomic_DNA"/>
</dbReference>